<organism evidence="1 2">
    <name type="scientific">Ascaris lumbricoides</name>
    <name type="common">Giant roundworm</name>
    <dbReference type="NCBI Taxonomy" id="6252"/>
    <lineage>
        <taxon>Eukaryota</taxon>
        <taxon>Metazoa</taxon>
        <taxon>Ecdysozoa</taxon>
        <taxon>Nematoda</taxon>
        <taxon>Chromadorea</taxon>
        <taxon>Rhabditida</taxon>
        <taxon>Spirurina</taxon>
        <taxon>Ascaridomorpha</taxon>
        <taxon>Ascaridoidea</taxon>
        <taxon>Ascarididae</taxon>
        <taxon>Ascaris</taxon>
    </lineage>
</organism>
<dbReference type="WBParaSite" id="ALUE_0002335301-mRNA-1">
    <property type="protein sequence ID" value="ALUE_0002335301-mRNA-1"/>
    <property type="gene ID" value="ALUE_0002335301"/>
</dbReference>
<name>A0A0M3IX75_ASCLU</name>
<keyword evidence="1" id="KW-1185">Reference proteome</keyword>
<proteinExistence type="predicted"/>
<dbReference type="Proteomes" id="UP000036681">
    <property type="component" value="Unplaced"/>
</dbReference>
<evidence type="ECO:0000313" key="2">
    <source>
        <dbReference type="WBParaSite" id="ALUE_0002335301-mRNA-1"/>
    </source>
</evidence>
<reference evidence="2" key="1">
    <citation type="submission" date="2017-02" db="UniProtKB">
        <authorList>
            <consortium name="WormBaseParasite"/>
        </authorList>
    </citation>
    <scope>IDENTIFICATION</scope>
</reference>
<protein>
    <submittedName>
        <fullName evidence="2">Uncharacterized protein</fullName>
    </submittedName>
</protein>
<sequence length="140" mass="15781">MKPGEPQDDALSELEELEKLDAGETHKGIFYAALLYSTYRLWLLAHWAEDEQHFDGMPPPPTLPPPTLRLEDAMPDYDDETKKLMAANRAHECSQFDLNLSNDFSKRFTLQITALLFHSTSASQGKQMGKRATKPTSPMG</sequence>
<accession>A0A0M3IX75</accession>
<dbReference type="AlphaFoldDB" id="A0A0M3IX75"/>
<evidence type="ECO:0000313" key="1">
    <source>
        <dbReference type="Proteomes" id="UP000036681"/>
    </source>
</evidence>